<evidence type="ECO:0000313" key="2">
    <source>
        <dbReference type="Proteomes" id="UP001611415"/>
    </source>
</evidence>
<dbReference type="Proteomes" id="UP001611415">
    <property type="component" value="Unassembled WGS sequence"/>
</dbReference>
<reference evidence="1 2" key="1">
    <citation type="submission" date="2024-10" db="EMBL/GenBank/DDBJ databases">
        <title>The Natural Products Discovery Center: Release of the First 8490 Sequenced Strains for Exploring Actinobacteria Biosynthetic Diversity.</title>
        <authorList>
            <person name="Kalkreuter E."/>
            <person name="Kautsar S.A."/>
            <person name="Yang D."/>
            <person name="Bader C.D."/>
            <person name="Teijaro C.N."/>
            <person name="Fluegel L."/>
            <person name="Davis C.M."/>
            <person name="Simpson J.R."/>
            <person name="Lauterbach L."/>
            <person name="Steele A.D."/>
            <person name="Gui C."/>
            <person name="Meng S."/>
            <person name="Li G."/>
            <person name="Viehrig K."/>
            <person name="Ye F."/>
            <person name="Su P."/>
            <person name="Kiefer A.F."/>
            <person name="Nichols A."/>
            <person name="Cepeda A.J."/>
            <person name="Yan W."/>
            <person name="Fan B."/>
            <person name="Jiang Y."/>
            <person name="Adhikari A."/>
            <person name="Zheng C.-J."/>
            <person name="Schuster L."/>
            <person name="Cowan T.M."/>
            <person name="Smanski M.J."/>
            <person name="Chevrette M.G."/>
            <person name="De Carvalho L.P.S."/>
            <person name="Shen B."/>
        </authorList>
    </citation>
    <scope>NUCLEOTIDE SEQUENCE [LARGE SCALE GENOMIC DNA]</scope>
    <source>
        <strain evidence="1 2">NPDC019275</strain>
    </source>
</reference>
<sequence length="75" mass="8196">MKHFIGAASMAVHTTEVPGSVPCRVIARLQPRMWRVIVGAGIGHLDFGLERDLPEDDLPVGLRRPNALFYVTVSG</sequence>
<organism evidence="1 2">
    <name type="scientific">Nocardia xishanensis</name>
    <dbReference type="NCBI Taxonomy" id="238964"/>
    <lineage>
        <taxon>Bacteria</taxon>
        <taxon>Bacillati</taxon>
        <taxon>Actinomycetota</taxon>
        <taxon>Actinomycetes</taxon>
        <taxon>Mycobacteriales</taxon>
        <taxon>Nocardiaceae</taxon>
        <taxon>Nocardia</taxon>
    </lineage>
</organism>
<protein>
    <recommendedName>
        <fullName evidence="3">AraC family transcriptional regulator</fullName>
    </recommendedName>
</protein>
<comment type="caution">
    <text evidence="1">The sequence shown here is derived from an EMBL/GenBank/DDBJ whole genome shotgun (WGS) entry which is preliminary data.</text>
</comment>
<dbReference type="RefSeq" id="WP_357404819.1">
    <property type="nucleotide sequence ID" value="NZ_JBEYCD010000005.1"/>
</dbReference>
<keyword evidence="2" id="KW-1185">Reference proteome</keyword>
<gene>
    <name evidence="1" type="ORF">ACH49W_05900</name>
</gene>
<evidence type="ECO:0000313" key="1">
    <source>
        <dbReference type="EMBL" id="MFI2472895.1"/>
    </source>
</evidence>
<dbReference type="EMBL" id="JBIRYO010000003">
    <property type="protein sequence ID" value="MFI2472895.1"/>
    <property type="molecule type" value="Genomic_DNA"/>
</dbReference>
<proteinExistence type="predicted"/>
<accession>A0ABW7WVM0</accession>
<evidence type="ECO:0008006" key="3">
    <source>
        <dbReference type="Google" id="ProtNLM"/>
    </source>
</evidence>
<name>A0ABW7WVM0_9NOCA</name>